<gene>
    <name evidence="5" type="ORF">SAMN06269117_101103</name>
</gene>
<keyword evidence="2" id="KW-0413">Isomerase</keyword>
<dbReference type="PANTHER" id="PTHR21600:SF44">
    <property type="entry name" value="RIBOSOMAL LARGE SUBUNIT PSEUDOURIDINE SYNTHASE D"/>
    <property type="match status" value="1"/>
</dbReference>
<dbReference type="PANTHER" id="PTHR21600">
    <property type="entry name" value="MITOCHONDRIAL RNA PSEUDOURIDINE SYNTHASE"/>
    <property type="match status" value="1"/>
</dbReference>
<dbReference type="SUPFAM" id="SSF55120">
    <property type="entry name" value="Pseudouridine synthase"/>
    <property type="match status" value="1"/>
</dbReference>
<sequence length="289" mass="33420">MEAFRVKVKEEGKLIDVVSTVTESKRKAKKLIDEGLVCIDGRKELLYRRRVKKGSLVEFCLNYLTFSSVKIEILLERNGILVINKPPFVNSNVDKPNLEGIISKRLNRRIKVVHRLDKQTSGLILATDSEELFKWFKEQFRRKAVKKEYLALVVGNSKDRSKISIPLDGREAVTEVTVIERLRGGALCKVSIPTGRKHQIRRHLSMSGFPVAGEFRYWKAYRPPFTFTPRILLHSFRITFPLPDSKKTVTVESKVPRDFLWFTEGLKKGFRVREVEFPPTSQGIWKGQY</sequence>
<dbReference type="AlphaFoldDB" id="A0A521AG05"/>
<evidence type="ECO:0000313" key="5">
    <source>
        <dbReference type="EMBL" id="SMO33745.1"/>
    </source>
</evidence>
<dbReference type="PROSITE" id="PS50889">
    <property type="entry name" value="S4"/>
    <property type="match status" value="1"/>
</dbReference>
<evidence type="ECO:0000256" key="3">
    <source>
        <dbReference type="PROSITE-ProRule" id="PRU00182"/>
    </source>
</evidence>
<protein>
    <submittedName>
        <fullName evidence="5">23S rRNA pseudouridine1911/1915/1917 synthase</fullName>
    </submittedName>
</protein>
<evidence type="ECO:0000256" key="1">
    <source>
        <dbReference type="ARBA" id="ARBA00010876"/>
    </source>
</evidence>
<dbReference type="EMBL" id="FXTM01000001">
    <property type="protein sequence ID" value="SMO33745.1"/>
    <property type="molecule type" value="Genomic_DNA"/>
</dbReference>
<dbReference type="GO" id="GO:0140098">
    <property type="term" value="F:catalytic activity, acting on RNA"/>
    <property type="evidence" value="ECO:0007669"/>
    <property type="project" value="UniProtKB-ARBA"/>
</dbReference>
<proteinExistence type="inferred from homology"/>
<dbReference type="CDD" id="cd02869">
    <property type="entry name" value="PseudoU_synth_RluA_like"/>
    <property type="match status" value="1"/>
</dbReference>
<evidence type="ECO:0000259" key="4">
    <source>
        <dbReference type="Pfam" id="PF00849"/>
    </source>
</evidence>
<dbReference type="OrthoDB" id="9807829at2"/>
<keyword evidence="6" id="KW-1185">Reference proteome</keyword>
<dbReference type="RefSeq" id="WP_142933481.1">
    <property type="nucleotide sequence ID" value="NZ_FXTM01000001.1"/>
</dbReference>
<dbReference type="GO" id="GO:0000455">
    <property type="term" value="P:enzyme-directed rRNA pseudouridine synthesis"/>
    <property type="evidence" value="ECO:0007669"/>
    <property type="project" value="TreeGrafter"/>
</dbReference>
<feature type="domain" description="Pseudouridine synthase RsuA/RluA-like" evidence="4">
    <location>
        <begin position="80"/>
        <end position="205"/>
    </location>
</feature>
<dbReference type="InterPro" id="IPR006145">
    <property type="entry name" value="PsdUridine_synth_RsuA/RluA"/>
</dbReference>
<dbReference type="CDD" id="cd00165">
    <property type="entry name" value="S4"/>
    <property type="match status" value="1"/>
</dbReference>
<dbReference type="Pfam" id="PF00849">
    <property type="entry name" value="PseudoU_synth_2"/>
    <property type="match status" value="1"/>
</dbReference>
<comment type="similarity">
    <text evidence="1">Belongs to the pseudouridine synthase RluA family.</text>
</comment>
<dbReference type="InterPro" id="IPR020103">
    <property type="entry name" value="PsdUridine_synth_cat_dom_sf"/>
</dbReference>
<dbReference type="SUPFAM" id="SSF55174">
    <property type="entry name" value="Alpha-L RNA-binding motif"/>
    <property type="match status" value="1"/>
</dbReference>
<dbReference type="PROSITE" id="PS01129">
    <property type="entry name" value="PSI_RLU"/>
    <property type="match status" value="1"/>
</dbReference>
<dbReference type="GO" id="GO:0003723">
    <property type="term" value="F:RNA binding"/>
    <property type="evidence" value="ECO:0007669"/>
    <property type="project" value="UniProtKB-KW"/>
</dbReference>
<name>A0A521AG05_9BACT</name>
<dbReference type="Proteomes" id="UP000317315">
    <property type="component" value="Unassembled WGS sequence"/>
</dbReference>
<dbReference type="InterPro" id="IPR050188">
    <property type="entry name" value="RluA_PseudoU_synthase"/>
</dbReference>
<keyword evidence="3" id="KW-0694">RNA-binding</keyword>
<evidence type="ECO:0000313" key="6">
    <source>
        <dbReference type="Proteomes" id="UP000317315"/>
    </source>
</evidence>
<reference evidence="5 6" key="1">
    <citation type="submission" date="2017-05" db="EMBL/GenBank/DDBJ databases">
        <authorList>
            <person name="Varghese N."/>
            <person name="Submissions S."/>
        </authorList>
    </citation>
    <scope>NUCLEOTIDE SEQUENCE [LARGE SCALE GENOMIC DNA]</scope>
    <source>
        <strain evidence="5 6">DSM 16304</strain>
    </source>
</reference>
<evidence type="ECO:0000256" key="2">
    <source>
        <dbReference type="ARBA" id="ARBA00023235"/>
    </source>
</evidence>
<accession>A0A521AG05</accession>
<dbReference type="Gene3D" id="3.30.2350.10">
    <property type="entry name" value="Pseudouridine synthase"/>
    <property type="match status" value="1"/>
</dbReference>
<dbReference type="GO" id="GO:0009982">
    <property type="term" value="F:pseudouridine synthase activity"/>
    <property type="evidence" value="ECO:0007669"/>
    <property type="project" value="InterPro"/>
</dbReference>
<dbReference type="InterPro" id="IPR006224">
    <property type="entry name" value="PsdUridine_synth_RluA-like_CS"/>
</dbReference>
<organism evidence="5 6">
    <name type="scientific">Balnearium lithotrophicum</name>
    <dbReference type="NCBI Taxonomy" id="223788"/>
    <lineage>
        <taxon>Bacteria</taxon>
        <taxon>Pseudomonadati</taxon>
        <taxon>Aquificota</taxon>
        <taxon>Aquificia</taxon>
        <taxon>Desulfurobacteriales</taxon>
        <taxon>Desulfurobacteriaceae</taxon>
        <taxon>Balnearium</taxon>
    </lineage>
</organism>